<proteinExistence type="predicted"/>
<comment type="caution">
    <text evidence="2">The sequence shown here is derived from an EMBL/GenBank/DDBJ whole genome shotgun (WGS) entry which is preliminary data.</text>
</comment>
<dbReference type="PROSITE" id="PS51725">
    <property type="entry name" value="ABM"/>
    <property type="match status" value="1"/>
</dbReference>
<keyword evidence="2" id="KW-0503">Monooxygenase</keyword>
<feature type="domain" description="ABM" evidence="1">
    <location>
        <begin position="6"/>
        <end position="94"/>
    </location>
</feature>
<dbReference type="AlphaFoldDB" id="A0A366M0M6"/>
<dbReference type="Proteomes" id="UP000253303">
    <property type="component" value="Unassembled WGS sequence"/>
</dbReference>
<organism evidence="2 3">
    <name type="scientific">Spongiactinospora rosea</name>
    <dbReference type="NCBI Taxonomy" id="2248750"/>
    <lineage>
        <taxon>Bacteria</taxon>
        <taxon>Bacillati</taxon>
        <taxon>Actinomycetota</taxon>
        <taxon>Actinomycetes</taxon>
        <taxon>Streptosporangiales</taxon>
        <taxon>Streptosporangiaceae</taxon>
        <taxon>Spongiactinospora</taxon>
    </lineage>
</organism>
<sequence>MVTGRIRVLLWYRVPPEAEATLTSGYHAIAEAIAGTPGLLSTELWSYPGDPGAFAVTSEWASREEFERWERSPGHRPATAPLRPYYDPERSVEVIEIASASAGGPAARARTTAG</sequence>
<keyword evidence="2" id="KW-0560">Oxidoreductase</keyword>
<dbReference type="InterPro" id="IPR011008">
    <property type="entry name" value="Dimeric_a/b-barrel"/>
</dbReference>
<keyword evidence="3" id="KW-1185">Reference proteome</keyword>
<dbReference type="OrthoDB" id="4304335at2"/>
<accession>A0A366M0M6</accession>
<dbReference type="InterPro" id="IPR007138">
    <property type="entry name" value="ABM_dom"/>
</dbReference>
<evidence type="ECO:0000313" key="3">
    <source>
        <dbReference type="Proteomes" id="UP000253303"/>
    </source>
</evidence>
<dbReference type="Pfam" id="PF03992">
    <property type="entry name" value="ABM"/>
    <property type="match status" value="1"/>
</dbReference>
<dbReference type="SUPFAM" id="SSF54909">
    <property type="entry name" value="Dimeric alpha+beta barrel"/>
    <property type="match status" value="1"/>
</dbReference>
<dbReference type="Gene3D" id="3.30.70.100">
    <property type="match status" value="1"/>
</dbReference>
<gene>
    <name evidence="2" type="ORF">DP939_13785</name>
</gene>
<reference evidence="2 3" key="1">
    <citation type="submission" date="2018-06" db="EMBL/GenBank/DDBJ databases">
        <title>Sphaerisporangium craniellae sp. nov., isolated from a marine sponge in the South China Sea.</title>
        <authorList>
            <person name="Li L."/>
        </authorList>
    </citation>
    <scope>NUCLEOTIDE SEQUENCE [LARGE SCALE GENOMIC DNA]</scope>
    <source>
        <strain evidence="2 3">LHW63015</strain>
    </source>
</reference>
<protein>
    <submittedName>
        <fullName evidence="2">Antibiotic biosynthesis monooxygenase</fullName>
    </submittedName>
</protein>
<dbReference type="EMBL" id="QMEY01000004">
    <property type="protein sequence ID" value="RBQ19778.1"/>
    <property type="molecule type" value="Genomic_DNA"/>
</dbReference>
<evidence type="ECO:0000313" key="2">
    <source>
        <dbReference type="EMBL" id="RBQ19778.1"/>
    </source>
</evidence>
<evidence type="ECO:0000259" key="1">
    <source>
        <dbReference type="PROSITE" id="PS51725"/>
    </source>
</evidence>
<name>A0A366M0M6_9ACTN</name>
<dbReference type="GO" id="GO:0004497">
    <property type="term" value="F:monooxygenase activity"/>
    <property type="evidence" value="ECO:0007669"/>
    <property type="project" value="UniProtKB-KW"/>
</dbReference>